<protein>
    <submittedName>
        <fullName evidence="1">Uncharacterized protein</fullName>
    </submittedName>
</protein>
<sequence length="32" mass="3901">MTNNLKSAKIQDSTVRRVRIRLRSRRIAYIQR</sequence>
<evidence type="ECO:0000313" key="1">
    <source>
        <dbReference type="EMBL" id="DAF58579.1"/>
    </source>
</evidence>
<name>A0A8S5T6E0_9CAUD</name>
<proteinExistence type="predicted"/>
<dbReference type="EMBL" id="BK032756">
    <property type="protein sequence ID" value="DAF58579.1"/>
    <property type="molecule type" value="Genomic_DNA"/>
</dbReference>
<organism evidence="1">
    <name type="scientific">Siphoviridae sp. ctGpg14</name>
    <dbReference type="NCBI Taxonomy" id="2827824"/>
    <lineage>
        <taxon>Viruses</taxon>
        <taxon>Duplodnaviria</taxon>
        <taxon>Heunggongvirae</taxon>
        <taxon>Uroviricota</taxon>
        <taxon>Caudoviricetes</taxon>
    </lineage>
</organism>
<reference evidence="1" key="1">
    <citation type="journal article" date="2021" name="Proc. Natl. Acad. Sci. U.S.A.">
        <title>A Catalog of Tens of Thousands of Viruses from Human Metagenomes Reveals Hidden Associations with Chronic Diseases.</title>
        <authorList>
            <person name="Tisza M.J."/>
            <person name="Buck C.B."/>
        </authorList>
    </citation>
    <scope>NUCLEOTIDE SEQUENCE</scope>
    <source>
        <strain evidence="1">CtGpg14</strain>
    </source>
</reference>
<accession>A0A8S5T6E0</accession>